<dbReference type="SUPFAM" id="SSF46565">
    <property type="entry name" value="Chaperone J-domain"/>
    <property type="match status" value="1"/>
</dbReference>
<reference evidence="3 4" key="1">
    <citation type="submission" date="2017-07" db="EMBL/GenBank/DDBJ databases">
        <authorList>
            <person name="Talla V."/>
            <person name="Backstrom N."/>
        </authorList>
    </citation>
    <scope>NUCLEOTIDE SEQUENCE [LARGE SCALE GENOMIC DNA]</scope>
</reference>
<keyword evidence="4" id="KW-1185">Reference proteome</keyword>
<dbReference type="PRINTS" id="PR00625">
    <property type="entry name" value="JDOMAIN"/>
</dbReference>
<accession>A0A5E4QQ39</accession>
<dbReference type="CDD" id="cd06257">
    <property type="entry name" value="DnaJ"/>
    <property type="match status" value="1"/>
</dbReference>
<protein>
    <recommendedName>
        <fullName evidence="2">J domain-containing protein</fullName>
    </recommendedName>
</protein>
<organism evidence="3 4">
    <name type="scientific">Leptidea sinapis</name>
    <dbReference type="NCBI Taxonomy" id="189913"/>
    <lineage>
        <taxon>Eukaryota</taxon>
        <taxon>Metazoa</taxon>
        <taxon>Ecdysozoa</taxon>
        <taxon>Arthropoda</taxon>
        <taxon>Hexapoda</taxon>
        <taxon>Insecta</taxon>
        <taxon>Pterygota</taxon>
        <taxon>Neoptera</taxon>
        <taxon>Endopterygota</taxon>
        <taxon>Lepidoptera</taxon>
        <taxon>Glossata</taxon>
        <taxon>Ditrysia</taxon>
        <taxon>Papilionoidea</taxon>
        <taxon>Pieridae</taxon>
        <taxon>Dismorphiinae</taxon>
        <taxon>Leptidea</taxon>
    </lineage>
</organism>
<dbReference type="PANTHER" id="PTHR44873">
    <property type="entry name" value="DNAJ HOMOLOG SUBFAMILY C MEMBER 30, MITOCHONDRIAL"/>
    <property type="match status" value="1"/>
</dbReference>
<dbReference type="EMBL" id="FZQP02004322">
    <property type="protein sequence ID" value="VVC99743.1"/>
    <property type="molecule type" value="Genomic_DNA"/>
</dbReference>
<feature type="domain" description="J" evidence="2">
    <location>
        <begin position="31"/>
        <end position="95"/>
    </location>
</feature>
<dbReference type="InterPro" id="IPR053025">
    <property type="entry name" value="Mito_ATP_Synthase-Asso"/>
</dbReference>
<keyword evidence="1" id="KW-1133">Transmembrane helix</keyword>
<keyword evidence="1" id="KW-0472">Membrane</keyword>
<keyword evidence="1" id="KW-0812">Transmembrane</keyword>
<dbReference type="AlphaFoldDB" id="A0A5E4QQ39"/>
<dbReference type="Pfam" id="PF00226">
    <property type="entry name" value="DnaJ"/>
    <property type="match status" value="1"/>
</dbReference>
<evidence type="ECO:0000259" key="2">
    <source>
        <dbReference type="PROSITE" id="PS50076"/>
    </source>
</evidence>
<dbReference type="InterPro" id="IPR001623">
    <property type="entry name" value="DnaJ_domain"/>
</dbReference>
<dbReference type="Proteomes" id="UP000324832">
    <property type="component" value="Unassembled WGS sequence"/>
</dbReference>
<sequence>MMSYILIQNNPRLAVSTAFRALGTTARACANHYDVLGITPKANQNEIKSAYYKLSKLYHPDISKDEETDKKFRAITEAYKVLGNIGLKRLYDKGLLVGKENTTRMDYKPDPEPTDPTLKFYKSRVSRHVPTIDGRTPIYDFDTWSKEHYGNILKKNEQAKRAVKTKEENRKIKHDSIRQEATMFVICTITFLFLTLTVFGKPEYDRNKISHRHSGSKDS</sequence>
<proteinExistence type="predicted"/>
<name>A0A5E4QQ39_9NEOP</name>
<gene>
    <name evidence="3" type="ORF">LSINAPIS_LOCUS10553</name>
</gene>
<evidence type="ECO:0000256" key="1">
    <source>
        <dbReference type="SAM" id="Phobius"/>
    </source>
</evidence>
<evidence type="ECO:0000313" key="4">
    <source>
        <dbReference type="Proteomes" id="UP000324832"/>
    </source>
</evidence>
<dbReference type="PROSITE" id="PS50076">
    <property type="entry name" value="DNAJ_2"/>
    <property type="match status" value="1"/>
</dbReference>
<feature type="transmembrane region" description="Helical" evidence="1">
    <location>
        <begin position="181"/>
        <end position="200"/>
    </location>
</feature>
<dbReference type="Gene3D" id="1.10.287.110">
    <property type="entry name" value="DnaJ domain"/>
    <property type="match status" value="1"/>
</dbReference>
<dbReference type="PANTHER" id="PTHR44873:SF1">
    <property type="entry name" value="DNAJ HOMOLOG SUBFAMILY C MEMBER 30, MITOCHONDRIAL"/>
    <property type="match status" value="1"/>
</dbReference>
<evidence type="ECO:0000313" key="3">
    <source>
        <dbReference type="EMBL" id="VVC99743.1"/>
    </source>
</evidence>
<dbReference type="SMART" id="SM00271">
    <property type="entry name" value="DnaJ"/>
    <property type="match status" value="1"/>
</dbReference>
<dbReference type="InterPro" id="IPR036869">
    <property type="entry name" value="J_dom_sf"/>
</dbReference>